<dbReference type="EMBL" id="HG322949">
    <property type="protein sequence ID" value="CDG84633.1"/>
    <property type="molecule type" value="Genomic_DNA"/>
</dbReference>
<proteinExistence type="predicted"/>
<evidence type="ECO:0000313" key="2">
    <source>
        <dbReference type="Proteomes" id="UP000027604"/>
    </source>
</evidence>
<dbReference type="Proteomes" id="UP000027604">
    <property type="component" value="Chromosome I"/>
</dbReference>
<keyword evidence="2" id="KW-1185">Reference proteome</keyword>
<dbReference type="eggNOG" id="ENOG50325MB">
    <property type="taxonomic scope" value="Bacteria"/>
</dbReference>
<reference evidence="1 2" key="1">
    <citation type="journal article" date="2015" name="Genome Announc.">
        <title>Genome Sequence of Mushroom Soft-Rot Pathogen Janthinobacterium agaricidamnosum.</title>
        <authorList>
            <person name="Graupner K."/>
            <person name="Lackner G."/>
            <person name="Hertweck C."/>
        </authorList>
    </citation>
    <scope>NUCLEOTIDE SEQUENCE [LARGE SCALE GENOMIC DNA]</scope>
    <source>
        <strain evidence="2">NBRC 102515 / DSM 9628</strain>
    </source>
</reference>
<evidence type="ECO:0000313" key="1">
    <source>
        <dbReference type="EMBL" id="CDG84633.1"/>
    </source>
</evidence>
<organism evidence="1 2">
    <name type="scientific">Janthinobacterium agaricidamnosum NBRC 102515 = DSM 9628</name>
    <dbReference type="NCBI Taxonomy" id="1349767"/>
    <lineage>
        <taxon>Bacteria</taxon>
        <taxon>Pseudomonadati</taxon>
        <taxon>Pseudomonadota</taxon>
        <taxon>Betaproteobacteria</taxon>
        <taxon>Burkholderiales</taxon>
        <taxon>Oxalobacteraceae</taxon>
        <taxon>Janthinobacterium</taxon>
    </lineage>
</organism>
<sequence length="135" mass="13911">MAPLCLVCTAAGAESPPQAPPQEMPVCALDPADSGKLLAEPCRPAPPLRPRRSVSQVIGRMPAQTLPPVYGERGPASPAFTIPQPGVPAAPVPANSCDLGGCNGVNGVRYNGSGNLMFDPNGHICHRNGAFVQCF</sequence>
<dbReference type="PATRIC" id="fig|1349767.4.peg.602"/>
<dbReference type="AlphaFoldDB" id="W0VB97"/>
<dbReference type="HOGENOM" id="CLU_1882947_0_0_4"/>
<accession>W0VB97</accession>
<dbReference type="STRING" id="1349767.GJA_4023"/>
<gene>
    <name evidence="1" type="ORF">GJA_4023</name>
</gene>
<protein>
    <submittedName>
        <fullName evidence="1">Uncharacterized protein</fullName>
    </submittedName>
</protein>
<name>W0VB97_9BURK</name>
<dbReference type="KEGG" id="jag:GJA_4023"/>